<evidence type="ECO:0000313" key="5">
    <source>
        <dbReference type="EMBL" id="MFD1217115.1"/>
    </source>
</evidence>
<dbReference type="Proteomes" id="UP001597264">
    <property type="component" value="Unassembled WGS sequence"/>
</dbReference>
<evidence type="ECO:0000256" key="2">
    <source>
        <dbReference type="RuleBase" id="RU361173"/>
    </source>
</evidence>
<comment type="similarity">
    <text evidence="2">Belongs to the polysaccharide lyase 1 family.</text>
</comment>
<evidence type="ECO:0000256" key="3">
    <source>
        <dbReference type="SAM" id="MobiDB-lite"/>
    </source>
</evidence>
<evidence type="ECO:0000313" key="6">
    <source>
        <dbReference type="Proteomes" id="UP001597264"/>
    </source>
</evidence>
<protein>
    <submittedName>
        <fullName evidence="5">Pectate lyase</fullName>
    </submittedName>
</protein>
<dbReference type="SMART" id="SM00656">
    <property type="entry name" value="Amb_all"/>
    <property type="match status" value="1"/>
</dbReference>
<dbReference type="PANTHER" id="PTHR31683">
    <property type="entry name" value="PECTATE LYASE 18-RELATED"/>
    <property type="match status" value="1"/>
</dbReference>
<evidence type="ECO:0000259" key="4">
    <source>
        <dbReference type="SMART" id="SM00656"/>
    </source>
</evidence>
<feature type="region of interest" description="Disordered" evidence="3">
    <location>
        <begin position="29"/>
        <end position="69"/>
    </location>
</feature>
<comment type="subcellular location">
    <subcellularLocation>
        <location evidence="2">Secreted</location>
    </subcellularLocation>
</comment>
<dbReference type="SUPFAM" id="SSF51126">
    <property type="entry name" value="Pectin lyase-like"/>
    <property type="match status" value="1"/>
</dbReference>
<dbReference type="PROSITE" id="PS51257">
    <property type="entry name" value="PROKAR_LIPOPROTEIN"/>
    <property type="match status" value="1"/>
</dbReference>
<sequence length="534" mass="57080">MRYRILPGVTAIAVSFLLTACGGGGGSGEIIPPVNGGSSSSSSSSSGGSSSSSSSSSGGSSSSSSSGGMGDVSVACEKLATDPTVNWRDSAELDTDQKIVECLSKTLGNAVGYGEDATGGYDAAGNSKLVVIEKNQSVSVEQQIYNAVSSDDYNWIVFDKEDFAQETEVSMHRVYCGRSEVQSAIGGTEQQCVNYQDWCSANGVEAGEACVAEFFNTQLNQDGLPIGNTDIGSNTTLDGRGSGAYFRFNGFEIRGVENVILTHLDFRGAGHIEDHELDPDMIRSDASHDIWIHKNSFELTGDSAFDVKQGASGITMSFNRLLDVKRASLHGSSDDRTVNKNITTTMHHNAFITTDDNFSAFSGTARRVPLIRRGKTHMFNNVFLNYRKDVFSARVGAQVLWENNALMVNSEHGVALGTLRNDLARDNYSSDDADNQSNFRTEGTFVWHSDSACNLNSDASMEIVSTWGEVGNLPADYSQASQDSISAELVDAGQPLVDYLIMTAGKGGEAPFNSPLANSQDYVVDLKESSDSCQ</sequence>
<dbReference type="InterPro" id="IPR002022">
    <property type="entry name" value="Pec_lyase"/>
</dbReference>
<comment type="caution">
    <text evidence="5">The sequence shown here is derived from an EMBL/GenBank/DDBJ whole genome shotgun (WGS) entry which is preliminary data.</text>
</comment>
<evidence type="ECO:0000256" key="1">
    <source>
        <dbReference type="ARBA" id="ARBA00023239"/>
    </source>
</evidence>
<reference evidence="6" key="1">
    <citation type="journal article" date="2019" name="Int. J. Syst. Evol. Microbiol.">
        <title>The Global Catalogue of Microorganisms (GCM) 10K type strain sequencing project: providing services to taxonomists for standard genome sequencing and annotation.</title>
        <authorList>
            <consortium name="The Broad Institute Genomics Platform"/>
            <consortium name="The Broad Institute Genome Sequencing Center for Infectious Disease"/>
            <person name="Wu L."/>
            <person name="Ma J."/>
        </authorList>
    </citation>
    <scope>NUCLEOTIDE SEQUENCE [LARGE SCALE GENOMIC DNA]</scope>
    <source>
        <strain evidence="6">CCUG 54356</strain>
    </source>
</reference>
<feature type="domain" description="Pectate lyase" evidence="4">
    <location>
        <begin position="194"/>
        <end position="412"/>
    </location>
</feature>
<dbReference type="InterPro" id="IPR011050">
    <property type="entry name" value="Pectin_lyase_fold/virulence"/>
</dbReference>
<dbReference type="Gene3D" id="2.160.20.10">
    <property type="entry name" value="Single-stranded right-handed beta-helix, Pectin lyase-like"/>
    <property type="match status" value="1"/>
</dbReference>
<accession>A0ABW3U9C6</accession>
<keyword evidence="2" id="KW-0119">Carbohydrate metabolism</keyword>
<name>A0ABW3U9C6_9GAMM</name>
<keyword evidence="2" id="KW-0624">Polysaccharide degradation</keyword>
<dbReference type="EMBL" id="JBHTLR010000008">
    <property type="protein sequence ID" value="MFD1217115.1"/>
    <property type="molecule type" value="Genomic_DNA"/>
</dbReference>
<keyword evidence="2" id="KW-0964">Secreted</keyword>
<dbReference type="PANTHER" id="PTHR31683:SF18">
    <property type="entry name" value="PECTATE LYASE 21-RELATED"/>
    <property type="match status" value="1"/>
</dbReference>
<dbReference type="GO" id="GO:0016829">
    <property type="term" value="F:lyase activity"/>
    <property type="evidence" value="ECO:0007669"/>
    <property type="project" value="UniProtKB-KW"/>
</dbReference>
<dbReference type="InterPro" id="IPR045032">
    <property type="entry name" value="PEL"/>
</dbReference>
<gene>
    <name evidence="5" type="ORF">ACFQ2X_10910</name>
</gene>
<feature type="compositionally biased region" description="Low complexity" evidence="3">
    <location>
        <begin position="36"/>
        <end position="66"/>
    </location>
</feature>
<dbReference type="Pfam" id="PF00544">
    <property type="entry name" value="Pectate_lyase_4"/>
    <property type="match status" value="1"/>
</dbReference>
<keyword evidence="1 2" id="KW-0456">Lyase</keyword>
<organism evidence="5 6">
    <name type="scientific">Microbulbifer celer</name>
    <dbReference type="NCBI Taxonomy" id="435905"/>
    <lineage>
        <taxon>Bacteria</taxon>
        <taxon>Pseudomonadati</taxon>
        <taxon>Pseudomonadota</taxon>
        <taxon>Gammaproteobacteria</taxon>
        <taxon>Cellvibrionales</taxon>
        <taxon>Microbulbiferaceae</taxon>
        <taxon>Microbulbifer</taxon>
    </lineage>
</organism>
<proteinExistence type="inferred from homology"/>
<dbReference type="InterPro" id="IPR012334">
    <property type="entry name" value="Pectin_lyas_fold"/>
</dbReference>
<dbReference type="RefSeq" id="WP_230437287.1">
    <property type="nucleotide sequence ID" value="NZ_CP087715.1"/>
</dbReference>
<keyword evidence="6" id="KW-1185">Reference proteome</keyword>